<protein>
    <recommendedName>
        <fullName evidence="2">Retrovirus-related Pol polyprotein from transposon TNT 1-94</fullName>
    </recommendedName>
</protein>
<organism evidence="1">
    <name type="scientific">Nymphaea colorata</name>
    <name type="common">pocket water lily</name>
    <dbReference type="NCBI Taxonomy" id="210225"/>
    <lineage>
        <taxon>Eukaryota</taxon>
        <taxon>Viridiplantae</taxon>
        <taxon>Streptophyta</taxon>
        <taxon>Embryophyta</taxon>
        <taxon>Tracheophyta</taxon>
        <taxon>Spermatophyta</taxon>
        <taxon>Magnoliopsida</taxon>
        <taxon>Nymphaeales</taxon>
        <taxon>Nymphaeaceae</taxon>
        <taxon>Nymphaea</taxon>
    </lineage>
</organism>
<dbReference type="PANTHER" id="PTHR47481:SF42">
    <property type="entry name" value="RHO GTPASE-ACTIVATING PROTEIN GACK-LIKE"/>
    <property type="match status" value="1"/>
</dbReference>
<evidence type="ECO:0008006" key="2">
    <source>
        <dbReference type="Google" id="ProtNLM"/>
    </source>
</evidence>
<evidence type="ECO:0000313" key="1">
    <source>
        <dbReference type="EMBL" id="VVV34445.1"/>
    </source>
</evidence>
<reference evidence="1" key="1">
    <citation type="submission" date="2019-09" db="EMBL/GenBank/DDBJ databases">
        <authorList>
            <person name="Zhang L."/>
        </authorList>
    </citation>
    <scope>NUCLEOTIDE SEQUENCE</scope>
</reference>
<dbReference type="AlphaFoldDB" id="A0A5K0V051"/>
<sequence length="123" mass="14384">MSMDAYFQKVRVVAHQLAIASKLVDEDDLVLYILRGLPAEYLAFKISMETQKEPISLNELYGLLLMQEANQKGHNDEFLRIMFSWGTMSDNILIVVEENLYTKTEIFKAKKDQYVRFVRRQGM</sequence>
<accession>A0A5K0V051</accession>
<dbReference type="PANTHER" id="PTHR47481">
    <property type="match status" value="1"/>
</dbReference>
<proteinExistence type="predicted"/>
<dbReference type="Gramene" id="NC1G0148420.1">
    <property type="protein sequence ID" value="NC1G0148420.1:cds"/>
    <property type="gene ID" value="NC1G0148420"/>
</dbReference>
<name>A0A5K0V051_9MAGN</name>
<dbReference type="Pfam" id="PF14223">
    <property type="entry name" value="Retrotran_gag_2"/>
    <property type="match status" value="1"/>
</dbReference>
<gene>
    <name evidence="1" type="ORF">NYM_LOCUS2530</name>
</gene>
<dbReference type="EMBL" id="LR721774">
    <property type="protein sequence ID" value="VVV34445.1"/>
    <property type="molecule type" value="Genomic_DNA"/>
</dbReference>